<keyword evidence="8" id="KW-1185">Reference proteome</keyword>
<evidence type="ECO:0000313" key="7">
    <source>
        <dbReference type="EMBL" id="KAI0489204.1"/>
    </source>
</evidence>
<dbReference type="SMART" id="SM01019">
    <property type="entry name" value="B3"/>
    <property type="match status" value="1"/>
</dbReference>
<evidence type="ECO:0000256" key="1">
    <source>
        <dbReference type="ARBA" id="ARBA00004123"/>
    </source>
</evidence>
<evidence type="ECO:0000256" key="5">
    <source>
        <dbReference type="ARBA" id="ARBA00023242"/>
    </source>
</evidence>
<dbReference type="InterPro" id="IPR015300">
    <property type="entry name" value="DNA-bd_pseudobarrel_sf"/>
</dbReference>
<dbReference type="Proteomes" id="UP000829196">
    <property type="component" value="Unassembled WGS sequence"/>
</dbReference>
<keyword evidence="5" id="KW-0539">Nucleus</keyword>
<dbReference type="Pfam" id="PF02362">
    <property type="entry name" value="B3"/>
    <property type="match status" value="1"/>
</dbReference>
<protein>
    <recommendedName>
        <fullName evidence="6">TF-B3 domain-containing protein</fullName>
    </recommendedName>
</protein>
<dbReference type="PANTHER" id="PTHR31391:SF64">
    <property type="entry name" value="B3 DOMAIN-CONTAINING PROTEIN OS06G0112300"/>
    <property type="match status" value="1"/>
</dbReference>
<accession>A0A8T3A3L2</accession>
<dbReference type="InterPro" id="IPR044837">
    <property type="entry name" value="REM16-like"/>
</dbReference>
<dbReference type="PROSITE" id="PS50863">
    <property type="entry name" value="B3"/>
    <property type="match status" value="1"/>
</dbReference>
<dbReference type="GO" id="GO:0005634">
    <property type="term" value="C:nucleus"/>
    <property type="evidence" value="ECO:0007669"/>
    <property type="project" value="UniProtKB-SubCell"/>
</dbReference>
<organism evidence="7 8">
    <name type="scientific">Dendrobium nobile</name>
    <name type="common">Orchid</name>
    <dbReference type="NCBI Taxonomy" id="94219"/>
    <lineage>
        <taxon>Eukaryota</taxon>
        <taxon>Viridiplantae</taxon>
        <taxon>Streptophyta</taxon>
        <taxon>Embryophyta</taxon>
        <taxon>Tracheophyta</taxon>
        <taxon>Spermatophyta</taxon>
        <taxon>Magnoliopsida</taxon>
        <taxon>Liliopsida</taxon>
        <taxon>Asparagales</taxon>
        <taxon>Orchidaceae</taxon>
        <taxon>Epidendroideae</taxon>
        <taxon>Malaxideae</taxon>
        <taxon>Dendrobiinae</taxon>
        <taxon>Dendrobium</taxon>
    </lineage>
</organism>
<dbReference type="CDD" id="cd10017">
    <property type="entry name" value="B3_DNA"/>
    <property type="match status" value="1"/>
</dbReference>
<dbReference type="Gene3D" id="2.40.330.10">
    <property type="entry name" value="DNA-binding pseudobarrel domain"/>
    <property type="match status" value="1"/>
</dbReference>
<dbReference type="SUPFAM" id="SSF101936">
    <property type="entry name" value="DNA-binding pseudobarrel domain"/>
    <property type="match status" value="1"/>
</dbReference>
<evidence type="ECO:0000256" key="3">
    <source>
        <dbReference type="ARBA" id="ARBA00023125"/>
    </source>
</evidence>
<dbReference type="AlphaFoldDB" id="A0A8T3A3L2"/>
<dbReference type="PANTHER" id="PTHR31391">
    <property type="entry name" value="B3 DOMAIN-CONTAINING PROTEIN OS11G0197600-RELATED"/>
    <property type="match status" value="1"/>
</dbReference>
<keyword evidence="4" id="KW-0804">Transcription</keyword>
<comment type="caution">
    <text evidence="7">The sequence shown here is derived from an EMBL/GenBank/DDBJ whole genome shotgun (WGS) entry which is preliminary data.</text>
</comment>
<feature type="domain" description="TF-B3" evidence="6">
    <location>
        <begin position="190"/>
        <end position="283"/>
    </location>
</feature>
<keyword evidence="2" id="KW-0805">Transcription regulation</keyword>
<dbReference type="SMR" id="A0A8T3A3L2"/>
<reference evidence="7" key="1">
    <citation type="journal article" date="2022" name="Front. Genet.">
        <title>Chromosome-Scale Assembly of the Dendrobium nobile Genome Provides Insights Into the Molecular Mechanism of the Biosynthesis of the Medicinal Active Ingredient of Dendrobium.</title>
        <authorList>
            <person name="Xu Q."/>
            <person name="Niu S.-C."/>
            <person name="Li K.-L."/>
            <person name="Zheng P.-J."/>
            <person name="Zhang X.-J."/>
            <person name="Jia Y."/>
            <person name="Liu Y."/>
            <person name="Niu Y.-X."/>
            <person name="Yu L.-H."/>
            <person name="Chen D.-F."/>
            <person name="Zhang G.-Q."/>
        </authorList>
    </citation>
    <scope>NUCLEOTIDE SEQUENCE</scope>
    <source>
        <tissue evidence="7">Leaf</tissue>
    </source>
</reference>
<comment type="subcellular location">
    <subcellularLocation>
        <location evidence="1">Nucleus</location>
    </subcellularLocation>
</comment>
<dbReference type="InterPro" id="IPR003340">
    <property type="entry name" value="B3_DNA-bd"/>
</dbReference>
<evidence type="ECO:0000256" key="4">
    <source>
        <dbReference type="ARBA" id="ARBA00023163"/>
    </source>
</evidence>
<dbReference type="OrthoDB" id="638806at2759"/>
<evidence type="ECO:0000256" key="2">
    <source>
        <dbReference type="ARBA" id="ARBA00023015"/>
    </source>
</evidence>
<name>A0A8T3A3L2_DENNO</name>
<evidence type="ECO:0000259" key="6">
    <source>
        <dbReference type="PROSITE" id="PS50863"/>
    </source>
</evidence>
<dbReference type="GO" id="GO:0003677">
    <property type="term" value="F:DNA binding"/>
    <property type="evidence" value="ECO:0007669"/>
    <property type="project" value="UniProtKB-KW"/>
</dbReference>
<gene>
    <name evidence="7" type="ORF">KFK09_029046</name>
</gene>
<proteinExistence type="predicted"/>
<sequence>MAVVGRKLISRKEEGEVWRCRGKGEKIYDNCYQREGQERENQCEQMQKSQNFMGFEEVSCGWRRRELGPSLLVVVASICVWTKLGFERGSAGGIASLDERRNTSSWHALLISPLLHLQIRKVSLAALMAGALPCCSEEEVCGSVGSCPKKCVGCASCQNEPACKEPNNLTEHNAATLKDKIVPLEGKPYFTSVMGESSARSQYFLKIPKKFRPFLPPSSTRIVLCCREKEWFAKYKVYKNIKVIREGWKQFVVDNDLKIGDGCVFELMNDKELKFRVQILNGELPATKSTCFTVGRNIDNPILIE</sequence>
<evidence type="ECO:0000313" key="8">
    <source>
        <dbReference type="Proteomes" id="UP000829196"/>
    </source>
</evidence>
<dbReference type="EMBL" id="JAGYWB010000019">
    <property type="protein sequence ID" value="KAI0489204.1"/>
    <property type="molecule type" value="Genomic_DNA"/>
</dbReference>
<keyword evidence="3" id="KW-0238">DNA-binding</keyword>